<protein>
    <submittedName>
        <fullName evidence="2">Uncharacterized protein</fullName>
    </submittedName>
</protein>
<sequence>MKVGLVLRMIIVLLFLGQYHTVAARPHISGVERLQDHHQQMGVKQVNVQEPVPQWWSEDYSLPHRRRPVHNKLDP</sequence>
<dbReference type="OrthoDB" id="1671765at2759"/>
<evidence type="ECO:0000256" key="1">
    <source>
        <dbReference type="SAM" id="SignalP"/>
    </source>
</evidence>
<feature type="chain" id="PRO_5024272087" evidence="1">
    <location>
        <begin position="25"/>
        <end position="75"/>
    </location>
</feature>
<gene>
    <name evidence="2" type="ORF">FH972_007311</name>
</gene>
<reference evidence="2 3" key="1">
    <citation type="submission" date="2019-06" db="EMBL/GenBank/DDBJ databases">
        <title>A chromosomal-level reference genome of Carpinus fangiana (Coryloideae, Betulaceae).</title>
        <authorList>
            <person name="Yang X."/>
            <person name="Wang Z."/>
            <person name="Zhang L."/>
            <person name="Hao G."/>
            <person name="Liu J."/>
            <person name="Yang Y."/>
        </authorList>
    </citation>
    <scope>NUCLEOTIDE SEQUENCE [LARGE SCALE GENOMIC DNA]</scope>
    <source>
        <strain evidence="2">Cfa_2016G</strain>
        <tissue evidence="2">Leaf</tissue>
    </source>
</reference>
<evidence type="ECO:0000313" key="3">
    <source>
        <dbReference type="Proteomes" id="UP000327013"/>
    </source>
</evidence>
<name>A0A5N6QVZ9_9ROSI</name>
<organism evidence="2 3">
    <name type="scientific">Carpinus fangiana</name>
    <dbReference type="NCBI Taxonomy" id="176857"/>
    <lineage>
        <taxon>Eukaryota</taxon>
        <taxon>Viridiplantae</taxon>
        <taxon>Streptophyta</taxon>
        <taxon>Embryophyta</taxon>
        <taxon>Tracheophyta</taxon>
        <taxon>Spermatophyta</taxon>
        <taxon>Magnoliopsida</taxon>
        <taxon>eudicotyledons</taxon>
        <taxon>Gunneridae</taxon>
        <taxon>Pentapetalae</taxon>
        <taxon>rosids</taxon>
        <taxon>fabids</taxon>
        <taxon>Fagales</taxon>
        <taxon>Betulaceae</taxon>
        <taxon>Carpinus</taxon>
    </lineage>
</organism>
<evidence type="ECO:0000313" key="2">
    <source>
        <dbReference type="EMBL" id="KAE8021418.1"/>
    </source>
</evidence>
<dbReference type="EMBL" id="CM017323">
    <property type="protein sequence ID" value="KAE8021418.1"/>
    <property type="molecule type" value="Genomic_DNA"/>
</dbReference>
<proteinExistence type="predicted"/>
<keyword evidence="1" id="KW-0732">Signal</keyword>
<dbReference type="AlphaFoldDB" id="A0A5N6QVZ9"/>
<keyword evidence="3" id="KW-1185">Reference proteome</keyword>
<feature type="signal peptide" evidence="1">
    <location>
        <begin position="1"/>
        <end position="24"/>
    </location>
</feature>
<dbReference type="Proteomes" id="UP000327013">
    <property type="component" value="Chromosome 3"/>
</dbReference>
<accession>A0A5N6QVZ9</accession>